<dbReference type="AlphaFoldDB" id="A0AAW2S1V2"/>
<gene>
    <name evidence="1" type="ORF">Slati_4601700</name>
</gene>
<evidence type="ECO:0000313" key="1">
    <source>
        <dbReference type="EMBL" id="KAL0386455.1"/>
    </source>
</evidence>
<name>A0AAW2S1V2_9LAMI</name>
<dbReference type="EMBL" id="JACGWN010000143">
    <property type="protein sequence ID" value="KAL0386455.1"/>
    <property type="molecule type" value="Genomic_DNA"/>
</dbReference>
<comment type="caution">
    <text evidence="1">The sequence shown here is derived from an EMBL/GenBank/DDBJ whole genome shotgun (WGS) entry which is preliminary data.</text>
</comment>
<reference evidence="1" key="2">
    <citation type="journal article" date="2024" name="Plant">
        <title>Genomic evolution and insights into agronomic trait innovations of Sesamum species.</title>
        <authorList>
            <person name="Miao H."/>
            <person name="Wang L."/>
            <person name="Qu L."/>
            <person name="Liu H."/>
            <person name="Sun Y."/>
            <person name="Le M."/>
            <person name="Wang Q."/>
            <person name="Wei S."/>
            <person name="Zheng Y."/>
            <person name="Lin W."/>
            <person name="Duan Y."/>
            <person name="Cao H."/>
            <person name="Xiong S."/>
            <person name="Wang X."/>
            <person name="Wei L."/>
            <person name="Li C."/>
            <person name="Ma Q."/>
            <person name="Ju M."/>
            <person name="Zhao R."/>
            <person name="Li G."/>
            <person name="Mu C."/>
            <person name="Tian Q."/>
            <person name="Mei H."/>
            <person name="Zhang T."/>
            <person name="Gao T."/>
            <person name="Zhang H."/>
        </authorList>
    </citation>
    <scope>NUCLEOTIDE SEQUENCE</scope>
    <source>
        <strain evidence="1">KEN1</strain>
    </source>
</reference>
<organism evidence="1">
    <name type="scientific">Sesamum latifolium</name>
    <dbReference type="NCBI Taxonomy" id="2727402"/>
    <lineage>
        <taxon>Eukaryota</taxon>
        <taxon>Viridiplantae</taxon>
        <taxon>Streptophyta</taxon>
        <taxon>Embryophyta</taxon>
        <taxon>Tracheophyta</taxon>
        <taxon>Spermatophyta</taxon>
        <taxon>Magnoliopsida</taxon>
        <taxon>eudicotyledons</taxon>
        <taxon>Gunneridae</taxon>
        <taxon>Pentapetalae</taxon>
        <taxon>asterids</taxon>
        <taxon>lamiids</taxon>
        <taxon>Lamiales</taxon>
        <taxon>Pedaliaceae</taxon>
        <taxon>Sesamum</taxon>
    </lineage>
</organism>
<reference evidence="1" key="1">
    <citation type="submission" date="2020-06" db="EMBL/GenBank/DDBJ databases">
        <authorList>
            <person name="Li T."/>
            <person name="Hu X."/>
            <person name="Zhang T."/>
            <person name="Song X."/>
            <person name="Zhang H."/>
            <person name="Dai N."/>
            <person name="Sheng W."/>
            <person name="Hou X."/>
            <person name="Wei L."/>
        </authorList>
    </citation>
    <scope>NUCLEOTIDE SEQUENCE</scope>
    <source>
        <strain evidence="1">KEN1</strain>
        <tissue evidence="1">Leaf</tissue>
    </source>
</reference>
<accession>A0AAW2S1V2</accession>
<proteinExistence type="predicted"/>
<protein>
    <submittedName>
        <fullName evidence="1">Uncharacterized protein</fullName>
    </submittedName>
</protein>
<sequence length="123" mass="14374">MAESGQSPLALPCTQECITATEDRNADTTLYNSNIIFSYRDQDWLNNKVWMASLKMIFGGSGHQLQIYLQKIFLPLFMIGSFLKTRRVYIPFQNWRKLPENPFFRPLKVHLTIIFCPVIFKPL</sequence>